<feature type="binding site" evidence="12">
    <location>
        <position position="363"/>
    </location>
    <ligand>
        <name>[4Fe-4S] cluster</name>
        <dbReference type="ChEBI" id="CHEBI:49883"/>
    </ligand>
</feature>
<dbReference type="PROSITE" id="PS01244">
    <property type="entry name" value="ACONITASE_2"/>
    <property type="match status" value="1"/>
</dbReference>
<comment type="function">
    <text evidence="2 12">Catalyzes the isomerization between 2-isopropylmalate and 3-isopropylmalate, via the formation of 2-isopropylmaleate.</text>
</comment>
<keyword evidence="15" id="KW-1185">Reference proteome</keyword>
<keyword evidence="7 12" id="KW-0479">Metal-binding</keyword>
<evidence type="ECO:0000256" key="4">
    <source>
        <dbReference type="ARBA" id="ARBA00022430"/>
    </source>
</evidence>
<keyword evidence="11 12" id="KW-0100">Branched-chain amino acid biosynthesis</keyword>
<keyword evidence="5 12" id="KW-0004">4Fe-4S</keyword>
<evidence type="ECO:0000256" key="8">
    <source>
        <dbReference type="ARBA" id="ARBA00023004"/>
    </source>
</evidence>
<comment type="similarity">
    <text evidence="12">Belongs to the aconitase/IPM isomerase family. LeuC type 1 subfamily.</text>
</comment>
<feature type="domain" description="Aconitase/3-isopropylmalate dehydratase large subunit alpha/beta/alpha" evidence="13">
    <location>
        <begin position="25"/>
        <end position="473"/>
    </location>
</feature>
<comment type="cofactor">
    <cofactor evidence="12">
        <name>[4Fe-4S] cluster</name>
        <dbReference type="ChEBI" id="CHEBI:49883"/>
    </cofactor>
    <text evidence="12">Binds 1 [4Fe-4S] cluster per subunit.</text>
</comment>
<comment type="catalytic activity">
    <reaction evidence="1 12">
        <text>(2R,3S)-3-isopropylmalate = (2S)-2-isopropylmalate</text>
        <dbReference type="Rhea" id="RHEA:32287"/>
        <dbReference type="ChEBI" id="CHEBI:1178"/>
        <dbReference type="ChEBI" id="CHEBI:35121"/>
        <dbReference type="EC" id="4.2.1.33"/>
    </reaction>
</comment>
<dbReference type="InterPro" id="IPR018136">
    <property type="entry name" value="Aconitase_4Fe-4S_BS"/>
</dbReference>
<evidence type="ECO:0000256" key="1">
    <source>
        <dbReference type="ARBA" id="ARBA00000491"/>
    </source>
</evidence>
<dbReference type="EMBL" id="FXUG01000002">
    <property type="protein sequence ID" value="SMP46924.1"/>
    <property type="molecule type" value="Genomic_DNA"/>
</dbReference>
<evidence type="ECO:0000256" key="10">
    <source>
        <dbReference type="ARBA" id="ARBA00023239"/>
    </source>
</evidence>
<keyword evidence="8 12" id="KW-0408">Iron</keyword>
<name>A0ABY1PU17_9BACT</name>
<evidence type="ECO:0000313" key="14">
    <source>
        <dbReference type="EMBL" id="SMP46924.1"/>
    </source>
</evidence>
<feature type="binding site" evidence="12">
    <location>
        <position position="426"/>
    </location>
    <ligand>
        <name>[4Fe-4S] cluster</name>
        <dbReference type="ChEBI" id="CHEBI:49883"/>
    </ligand>
</feature>
<comment type="pathway">
    <text evidence="3 12">Amino-acid biosynthesis; L-leucine biosynthesis; L-leucine from 3-methyl-2-oxobutanoate: step 2/4.</text>
</comment>
<dbReference type="InterPro" id="IPR001030">
    <property type="entry name" value="Acoase/IPM_deHydtase_lsu_aba"/>
</dbReference>
<dbReference type="NCBIfam" id="NF004016">
    <property type="entry name" value="PRK05478.1"/>
    <property type="match status" value="1"/>
</dbReference>
<accession>A0ABY1PU17</accession>
<keyword evidence="4 12" id="KW-0432">Leucine biosynthesis</keyword>
<evidence type="ECO:0000256" key="2">
    <source>
        <dbReference type="ARBA" id="ARBA00002695"/>
    </source>
</evidence>
<dbReference type="SUPFAM" id="SSF53732">
    <property type="entry name" value="Aconitase iron-sulfur domain"/>
    <property type="match status" value="1"/>
</dbReference>
<dbReference type="Proteomes" id="UP001158067">
    <property type="component" value="Unassembled WGS sequence"/>
</dbReference>
<feature type="binding site" evidence="12">
    <location>
        <position position="423"/>
    </location>
    <ligand>
        <name>[4Fe-4S] cluster</name>
        <dbReference type="ChEBI" id="CHEBI:49883"/>
    </ligand>
</feature>
<keyword evidence="10 12" id="KW-0456">Lyase</keyword>
<dbReference type="RefSeq" id="WP_283431536.1">
    <property type="nucleotide sequence ID" value="NZ_CAWLDM010000001.1"/>
</dbReference>
<comment type="subunit">
    <text evidence="12">Heterodimer of LeuC and LeuD.</text>
</comment>
<proteinExistence type="inferred from homology"/>
<protein>
    <recommendedName>
        <fullName evidence="12">3-isopropylmalate dehydratase large subunit</fullName>
        <ecNumber evidence="12">4.2.1.33</ecNumber>
    </recommendedName>
    <alternativeName>
        <fullName evidence="12">Alpha-IPM isomerase</fullName>
        <shortName evidence="12">IPMI</shortName>
    </alternativeName>
    <alternativeName>
        <fullName evidence="12">Isopropylmalate isomerase</fullName>
    </alternativeName>
</protein>
<dbReference type="EC" id="4.2.1.33" evidence="12"/>
<evidence type="ECO:0000256" key="12">
    <source>
        <dbReference type="HAMAP-Rule" id="MF_01026"/>
    </source>
</evidence>
<keyword evidence="9 12" id="KW-0411">Iron-sulfur</keyword>
<dbReference type="Gene3D" id="3.30.499.10">
    <property type="entry name" value="Aconitase, domain 3"/>
    <property type="match status" value="2"/>
</dbReference>
<dbReference type="PANTHER" id="PTHR43822">
    <property type="entry name" value="HOMOACONITASE, MITOCHONDRIAL-RELATED"/>
    <property type="match status" value="1"/>
</dbReference>
<evidence type="ECO:0000313" key="15">
    <source>
        <dbReference type="Proteomes" id="UP001158067"/>
    </source>
</evidence>
<dbReference type="PROSITE" id="PS00450">
    <property type="entry name" value="ACONITASE_1"/>
    <property type="match status" value="1"/>
</dbReference>
<dbReference type="HAMAP" id="MF_01026">
    <property type="entry name" value="LeuC_type1"/>
    <property type="match status" value="1"/>
</dbReference>
<keyword evidence="6 12" id="KW-0028">Amino-acid biosynthesis</keyword>
<dbReference type="NCBIfam" id="NF009116">
    <property type="entry name" value="PRK12466.1"/>
    <property type="match status" value="1"/>
</dbReference>
<evidence type="ECO:0000259" key="13">
    <source>
        <dbReference type="Pfam" id="PF00330"/>
    </source>
</evidence>
<dbReference type="CDD" id="cd01583">
    <property type="entry name" value="IPMI"/>
    <property type="match status" value="1"/>
</dbReference>
<evidence type="ECO:0000256" key="9">
    <source>
        <dbReference type="ARBA" id="ARBA00023014"/>
    </source>
</evidence>
<dbReference type="InterPro" id="IPR050067">
    <property type="entry name" value="IPM_dehydratase_rel_enz"/>
</dbReference>
<dbReference type="InterPro" id="IPR004430">
    <property type="entry name" value="3-IsopropMal_deHydase_lsu"/>
</dbReference>
<reference evidence="14 15" key="1">
    <citation type="submission" date="2017-05" db="EMBL/GenBank/DDBJ databases">
        <authorList>
            <person name="Varghese N."/>
            <person name="Submissions S."/>
        </authorList>
    </citation>
    <scope>NUCLEOTIDE SEQUENCE [LARGE SCALE GENOMIC DNA]</scope>
    <source>
        <strain evidence="14 15">DSM 25457</strain>
    </source>
</reference>
<comment type="caution">
    <text evidence="14">The sequence shown here is derived from an EMBL/GenBank/DDBJ whole genome shotgun (WGS) entry which is preliminary data.</text>
</comment>
<evidence type="ECO:0000256" key="3">
    <source>
        <dbReference type="ARBA" id="ARBA00004729"/>
    </source>
</evidence>
<evidence type="ECO:0000256" key="6">
    <source>
        <dbReference type="ARBA" id="ARBA00022605"/>
    </source>
</evidence>
<evidence type="ECO:0000256" key="5">
    <source>
        <dbReference type="ARBA" id="ARBA00022485"/>
    </source>
</evidence>
<dbReference type="InterPro" id="IPR036008">
    <property type="entry name" value="Aconitase_4Fe-4S_dom"/>
</dbReference>
<dbReference type="PANTHER" id="PTHR43822:SF9">
    <property type="entry name" value="3-ISOPROPYLMALATE DEHYDRATASE"/>
    <property type="match status" value="1"/>
</dbReference>
<organism evidence="14 15">
    <name type="scientific">Neorhodopirellula lusitana</name>
    <dbReference type="NCBI Taxonomy" id="445327"/>
    <lineage>
        <taxon>Bacteria</taxon>
        <taxon>Pseudomonadati</taxon>
        <taxon>Planctomycetota</taxon>
        <taxon>Planctomycetia</taxon>
        <taxon>Pirellulales</taxon>
        <taxon>Pirellulaceae</taxon>
        <taxon>Neorhodopirellula</taxon>
    </lineage>
</organism>
<dbReference type="Pfam" id="PF00330">
    <property type="entry name" value="Aconitase"/>
    <property type="match status" value="1"/>
</dbReference>
<dbReference type="InterPro" id="IPR015931">
    <property type="entry name" value="Acnase/IPM_dHydase_lsu_aba_1/3"/>
</dbReference>
<dbReference type="InterPro" id="IPR033941">
    <property type="entry name" value="IPMI_cat"/>
</dbReference>
<sequence>MPDSSTAPTPVGSQTPASGKQTLLDKIWDQHVVHAPEGEAAIVYIDLHLVHEVTSPQAFEGLRINNRPVRRPERTIATPDHNVPTSDRSLPIADPIAKTQIDTLRNNCKEFGVRLFDIDDVRQGIVHVIGPENGYTQPGMTIVCGDSHTATHGAFGSLAFGIGTSEVEHVLATQTLLQFKPKTFELRVDGELPRGVTAKDMILYLIGEIGTAGGTGYVLEFTGDCVRALTMEERMTVCNMSIEAGARAGMIAPDQTTFDYLRGRPEVPTDFDAAVEQWKKLPTDEGATYDRSNVYQGSDIRPQVTWGTNPGQVCSVDSTVPDPASMSDANDQKTIALALQYMDLKAGTPITDIEINRVFIGSCTNARIEDLRAAAAVIKGHQCSDKVNAMIVPGSGQVKTQAEKEGLDKIFTDAGFDWREAGCSMCLAMNPDKLAPGERCASTSNRNFEGRQGKGGRTHLVSPAMAAAAAIKGHFVDIRDWDYR</sequence>
<evidence type="ECO:0000256" key="11">
    <source>
        <dbReference type="ARBA" id="ARBA00023304"/>
    </source>
</evidence>
<evidence type="ECO:0000256" key="7">
    <source>
        <dbReference type="ARBA" id="ARBA00022723"/>
    </source>
</evidence>
<dbReference type="PRINTS" id="PR00415">
    <property type="entry name" value="ACONITASE"/>
</dbReference>
<gene>
    <name evidence="12" type="primary">leuC</name>
    <name evidence="14" type="ORF">SAMN06265222_102203</name>
</gene>
<dbReference type="NCBIfam" id="TIGR00170">
    <property type="entry name" value="leuC"/>
    <property type="match status" value="1"/>
</dbReference>